<accession>G7LEL9</accession>
<dbReference type="HOGENOM" id="CLU_2641923_0_0_1"/>
<dbReference type="Proteomes" id="UP000002051">
    <property type="component" value="Chromosome 8"/>
</dbReference>
<evidence type="ECO:0000313" key="6">
    <source>
        <dbReference type="Proteomes" id="UP000002051"/>
    </source>
</evidence>
<dbReference type="PANTHER" id="PTHR32448">
    <property type="entry name" value="OS08G0158400 PROTEIN"/>
    <property type="match status" value="1"/>
</dbReference>
<evidence type="ECO:0000313" key="5">
    <source>
        <dbReference type="EnsemblPlants" id="AET03064"/>
    </source>
</evidence>
<dbReference type="STRING" id="3880.G7LEL9"/>
<dbReference type="PaxDb" id="3880-AET03064"/>
<dbReference type="InterPro" id="IPR012951">
    <property type="entry name" value="BBE"/>
</dbReference>
<sequence>MEHYKIQYLSVWQDGDKNAARHIDWIRNPKNSTSYIEASVWGYRYFNGNFNKLVKIKTRVDPENVFRHEHIVFHHLP</sequence>
<dbReference type="InterPro" id="IPR016169">
    <property type="entry name" value="FAD-bd_PCMH_sub2"/>
</dbReference>
<dbReference type="GO" id="GO:0016491">
    <property type="term" value="F:oxidoreductase activity"/>
    <property type="evidence" value="ECO:0007669"/>
    <property type="project" value="InterPro"/>
</dbReference>
<evidence type="ECO:0000256" key="1">
    <source>
        <dbReference type="ARBA" id="ARBA00022630"/>
    </source>
</evidence>
<dbReference type="EnsemblPlants" id="AET03064">
    <property type="protein sequence ID" value="AET03064"/>
    <property type="gene ID" value="MTR_8g062280"/>
</dbReference>
<gene>
    <name evidence="4" type="ordered locus">MTR_8g062280</name>
</gene>
<keyword evidence="6" id="KW-1185">Reference proteome</keyword>
<name>G7LEL9_MEDTR</name>
<keyword evidence="1" id="KW-0285">Flavoprotein</keyword>
<feature type="domain" description="Berberine/berberine-like" evidence="3">
    <location>
        <begin position="38"/>
        <end position="70"/>
    </location>
</feature>
<organism evidence="4 6">
    <name type="scientific">Medicago truncatula</name>
    <name type="common">Barrel medic</name>
    <name type="synonym">Medicago tribuloides</name>
    <dbReference type="NCBI Taxonomy" id="3880"/>
    <lineage>
        <taxon>Eukaryota</taxon>
        <taxon>Viridiplantae</taxon>
        <taxon>Streptophyta</taxon>
        <taxon>Embryophyta</taxon>
        <taxon>Tracheophyta</taxon>
        <taxon>Spermatophyta</taxon>
        <taxon>Magnoliopsida</taxon>
        <taxon>eudicotyledons</taxon>
        <taxon>Gunneridae</taxon>
        <taxon>Pentapetalae</taxon>
        <taxon>rosids</taxon>
        <taxon>fabids</taxon>
        <taxon>Fabales</taxon>
        <taxon>Fabaceae</taxon>
        <taxon>Papilionoideae</taxon>
        <taxon>50 kb inversion clade</taxon>
        <taxon>NPAAA clade</taxon>
        <taxon>Hologalegina</taxon>
        <taxon>IRL clade</taxon>
        <taxon>Trifolieae</taxon>
        <taxon>Medicago</taxon>
    </lineage>
</organism>
<reference evidence="4 6" key="2">
    <citation type="journal article" date="2014" name="BMC Genomics">
        <title>An improved genome release (version Mt4.0) for the model legume Medicago truncatula.</title>
        <authorList>
            <person name="Tang H."/>
            <person name="Krishnakumar V."/>
            <person name="Bidwell S."/>
            <person name="Rosen B."/>
            <person name="Chan A."/>
            <person name="Zhou S."/>
            <person name="Gentzbittel L."/>
            <person name="Childs K.L."/>
            <person name="Yandell M."/>
            <person name="Gundlach H."/>
            <person name="Mayer K.F."/>
            <person name="Schwartz D.C."/>
            <person name="Town C.D."/>
        </authorList>
    </citation>
    <scope>GENOME REANNOTATION</scope>
    <source>
        <strain evidence="5 6">cv. Jemalong A17</strain>
    </source>
</reference>
<dbReference type="EMBL" id="CM001224">
    <property type="protein sequence ID" value="AET03064.1"/>
    <property type="molecule type" value="Genomic_DNA"/>
</dbReference>
<dbReference type="GO" id="GO:0050660">
    <property type="term" value="F:flavin adenine dinucleotide binding"/>
    <property type="evidence" value="ECO:0007669"/>
    <property type="project" value="InterPro"/>
</dbReference>
<protein>
    <submittedName>
        <fullName evidence="4">Reticuline oxidase-like protein, putative</fullName>
    </submittedName>
</protein>
<keyword evidence="2" id="KW-0274">FAD</keyword>
<evidence type="ECO:0000256" key="2">
    <source>
        <dbReference type="ARBA" id="ARBA00022827"/>
    </source>
</evidence>
<proteinExistence type="predicted"/>
<dbReference type="AlphaFoldDB" id="G7LEL9"/>
<dbReference type="Gene3D" id="3.30.465.10">
    <property type="match status" value="1"/>
</dbReference>
<reference evidence="4 6" key="1">
    <citation type="journal article" date="2011" name="Nature">
        <title>The Medicago genome provides insight into the evolution of rhizobial symbioses.</title>
        <authorList>
            <person name="Young N.D."/>
            <person name="Debelle F."/>
            <person name="Oldroyd G.E."/>
            <person name="Geurts R."/>
            <person name="Cannon S.B."/>
            <person name="Udvardi M.K."/>
            <person name="Benedito V.A."/>
            <person name="Mayer K.F."/>
            <person name="Gouzy J."/>
            <person name="Schoof H."/>
            <person name="Van de Peer Y."/>
            <person name="Proost S."/>
            <person name="Cook D.R."/>
            <person name="Meyers B.C."/>
            <person name="Spannagl M."/>
            <person name="Cheung F."/>
            <person name="De Mita S."/>
            <person name="Krishnakumar V."/>
            <person name="Gundlach H."/>
            <person name="Zhou S."/>
            <person name="Mudge J."/>
            <person name="Bharti A.K."/>
            <person name="Murray J.D."/>
            <person name="Naoumkina M.A."/>
            <person name="Rosen B."/>
            <person name="Silverstein K.A."/>
            <person name="Tang H."/>
            <person name="Rombauts S."/>
            <person name="Zhao P.X."/>
            <person name="Zhou P."/>
            <person name="Barbe V."/>
            <person name="Bardou P."/>
            <person name="Bechner M."/>
            <person name="Bellec A."/>
            <person name="Berger A."/>
            <person name="Berges H."/>
            <person name="Bidwell S."/>
            <person name="Bisseling T."/>
            <person name="Choisne N."/>
            <person name="Couloux A."/>
            <person name="Denny R."/>
            <person name="Deshpande S."/>
            <person name="Dai X."/>
            <person name="Doyle J.J."/>
            <person name="Dudez A.M."/>
            <person name="Farmer A.D."/>
            <person name="Fouteau S."/>
            <person name="Franken C."/>
            <person name="Gibelin C."/>
            <person name="Gish J."/>
            <person name="Goldstein S."/>
            <person name="Gonzalez A.J."/>
            <person name="Green P.J."/>
            <person name="Hallab A."/>
            <person name="Hartog M."/>
            <person name="Hua A."/>
            <person name="Humphray S.J."/>
            <person name="Jeong D.H."/>
            <person name="Jing Y."/>
            <person name="Jocker A."/>
            <person name="Kenton S.M."/>
            <person name="Kim D.J."/>
            <person name="Klee K."/>
            <person name="Lai H."/>
            <person name="Lang C."/>
            <person name="Lin S."/>
            <person name="Macmil S.L."/>
            <person name="Magdelenat G."/>
            <person name="Matthews L."/>
            <person name="McCorrison J."/>
            <person name="Monaghan E.L."/>
            <person name="Mun J.H."/>
            <person name="Najar F.Z."/>
            <person name="Nicholson C."/>
            <person name="Noirot C."/>
            <person name="O'Bleness M."/>
            <person name="Paule C.R."/>
            <person name="Poulain J."/>
            <person name="Prion F."/>
            <person name="Qin B."/>
            <person name="Qu C."/>
            <person name="Retzel E.F."/>
            <person name="Riddle C."/>
            <person name="Sallet E."/>
            <person name="Samain S."/>
            <person name="Samson N."/>
            <person name="Sanders I."/>
            <person name="Saurat O."/>
            <person name="Scarpelli C."/>
            <person name="Schiex T."/>
            <person name="Segurens B."/>
            <person name="Severin A.J."/>
            <person name="Sherrier D.J."/>
            <person name="Shi R."/>
            <person name="Sims S."/>
            <person name="Singer S.R."/>
            <person name="Sinharoy S."/>
            <person name="Sterck L."/>
            <person name="Viollet A."/>
            <person name="Wang B.B."/>
            <person name="Wang K."/>
            <person name="Wang M."/>
            <person name="Wang X."/>
            <person name="Warfsmann J."/>
            <person name="Weissenbach J."/>
            <person name="White D.D."/>
            <person name="White J.D."/>
            <person name="Wiley G.B."/>
            <person name="Wincker P."/>
            <person name="Xing Y."/>
            <person name="Yang L."/>
            <person name="Yao Z."/>
            <person name="Ying F."/>
            <person name="Zhai J."/>
            <person name="Zhou L."/>
            <person name="Zuber A."/>
            <person name="Denarie J."/>
            <person name="Dixon R.A."/>
            <person name="May G.D."/>
            <person name="Schwartz D.C."/>
            <person name="Rogers J."/>
            <person name="Quetier F."/>
            <person name="Town C.D."/>
            <person name="Roe B.A."/>
        </authorList>
    </citation>
    <scope>NUCLEOTIDE SEQUENCE [LARGE SCALE GENOMIC DNA]</scope>
    <source>
        <strain evidence="4">A17</strain>
        <strain evidence="5 6">cv. Jemalong A17</strain>
    </source>
</reference>
<evidence type="ECO:0000313" key="4">
    <source>
        <dbReference type="EMBL" id="AET03064.1"/>
    </source>
</evidence>
<dbReference type="Pfam" id="PF08031">
    <property type="entry name" value="BBE"/>
    <property type="match status" value="1"/>
</dbReference>
<reference evidence="5" key="3">
    <citation type="submission" date="2015-04" db="UniProtKB">
        <authorList>
            <consortium name="EnsemblPlants"/>
        </authorList>
    </citation>
    <scope>IDENTIFICATION</scope>
    <source>
        <strain evidence="5">cv. Jemalong A17</strain>
    </source>
</reference>
<evidence type="ECO:0000259" key="3">
    <source>
        <dbReference type="Pfam" id="PF08031"/>
    </source>
</evidence>